<dbReference type="Proteomes" id="UP000035681">
    <property type="component" value="Unplaced"/>
</dbReference>
<dbReference type="WBParaSite" id="SSTP_0000331000.1">
    <property type="protein sequence ID" value="SSTP_0000331000.1"/>
    <property type="gene ID" value="SSTP_0000331000"/>
</dbReference>
<evidence type="ECO:0000313" key="4">
    <source>
        <dbReference type="WBParaSite" id="TCONS_00009995.p1"/>
    </source>
</evidence>
<reference evidence="3" key="1">
    <citation type="submission" date="2015-08" db="UniProtKB">
        <authorList>
            <consortium name="WormBaseParasite"/>
        </authorList>
    </citation>
    <scope>IDENTIFICATION</scope>
</reference>
<evidence type="ECO:0000313" key="3">
    <source>
        <dbReference type="WBParaSite" id="SSTP_0000331000.1"/>
    </source>
</evidence>
<keyword evidence="1" id="KW-0812">Transmembrane</keyword>
<protein>
    <submittedName>
        <fullName evidence="3 4">Uncharacterized protein</fullName>
    </submittedName>
</protein>
<keyword evidence="2" id="KW-1185">Reference proteome</keyword>
<dbReference type="WBParaSite" id="TCONS_00009995.p1">
    <property type="protein sequence ID" value="TCONS_00009995.p1"/>
    <property type="gene ID" value="XLOC_007692"/>
</dbReference>
<keyword evidence="1" id="KW-0472">Membrane</keyword>
<dbReference type="AlphaFoldDB" id="A0A0K0E1E4"/>
<accession>A0A0K0E1E4</accession>
<name>A0A0K0E1E4_STRER</name>
<evidence type="ECO:0000313" key="2">
    <source>
        <dbReference type="Proteomes" id="UP000035681"/>
    </source>
</evidence>
<organism evidence="3">
    <name type="scientific">Strongyloides stercoralis</name>
    <name type="common">Threadworm</name>
    <dbReference type="NCBI Taxonomy" id="6248"/>
    <lineage>
        <taxon>Eukaryota</taxon>
        <taxon>Metazoa</taxon>
        <taxon>Ecdysozoa</taxon>
        <taxon>Nematoda</taxon>
        <taxon>Chromadorea</taxon>
        <taxon>Rhabditida</taxon>
        <taxon>Tylenchina</taxon>
        <taxon>Panagrolaimomorpha</taxon>
        <taxon>Strongyloidoidea</taxon>
        <taxon>Strongyloididae</taxon>
        <taxon>Strongyloides</taxon>
    </lineage>
</organism>
<sequence length="278" mass="31858">MNNTTNTILENDNTTIGSATIVIDSNKKEYLITIAQFYGKIFSIVIFIITIIIIFISYYVSQKRKEATYYGVEDKLDQDFFAKNPKYIKPREEIEICHVQNESRISFRKNGSNNLEGSIKILQKKHPTSIVMNSNSYIDGGHVPSNHGRKIVLPSNRDVQIKIEAIIEFDTVKNGLEVLESVQRRITDKIEKMSIRKRKNCYSSKICGMIAMEMRHSLEQLSDDLWVVYGIKSDNTLVTSGLHNIFDNANSMNLCLKIQIIVPEKCRILAFKICRNVP</sequence>
<feature type="transmembrane region" description="Helical" evidence="1">
    <location>
        <begin position="37"/>
        <end position="60"/>
    </location>
</feature>
<evidence type="ECO:0000256" key="1">
    <source>
        <dbReference type="SAM" id="Phobius"/>
    </source>
</evidence>
<proteinExistence type="predicted"/>
<keyword evidence="1" id="KW-1133">Transmembrane helix</keyword>